<sequence length="638" mass="69293">MCGIMGYVGHRSALPILLDGLRRLEYRGYDSAGVAVLNDGHIEVRKTAGKLAQLTAITGTPELLSGTAGIGHTRWATHGLPTDANAHPHSDCDGHVVVIHNGIIENFLSLREDLQARGHTFRSDTDTEVIAHLIEEELQGPETRKHGNAEARPSGSLRITNHESRITMVPLEEAVRRALQHTRGAYAIVVLCSDQPDRIVAVRQISPLIIGLGEGETLLASDIPALLSYTRDVLIIEDGEMAVITARGATVQRLDGAAVAKEPMRITWDAEMAEKGGYPHFMLKEIHEQPRALQETMMGRLDVPRAPELDGVSYTSEFVRGLRKLWITACGTAYHAGLVGRWVIEHWAQIPVEPELASELRYRHPLIDPNAMAVAISQSGETADTLAAAREARKRGARLAAITNVVGSTLSREADDVLYVRAGPEIAVASSKAYITMLVALQMLALDLGLRRGAMAPARAAQIISALKALPGKAQEVLLREGEVESLAGRLADRDHMFFIGRGLDYAVAQEGSLKLKEISYLHSEALAAGELKHGTLALVTPGVPVFALVTQRHVYEKTLSNIQEVKARGGLVIAVAYDSDTEITKHAEVVLRIPDTDDDLAPVLSIIPLQLFAYYVARARGNDIDQPRNLAKSVTVE</sequence>
<dbReference type="FunFam" id="3.40.50.10490:FF:000001">
    <property type="entry name" value="Glutamine--fructose-6-phosphate aminotransferase [isomerizing]"/>
    <property type="match status" value="1"/>
</dbReference>
<dbReference type="FunFam" id="3.40.50.10490:FF:000002">
    <property type="entry name" value="Glutamine--fructose-6-phosphate aminotransferase [isomerizing]"/>
    <property type="match status" value="1"/>
</dbReference>
<dbReference type="NCBIfam" id="TIGR01135">
    <property type="entry name" value="glmS"/>
    <property type="match status" value="1"/>
</dbReference>
<evidence type="ECO:0000256" key="7">
    <source>
        <dbReference type="ARBA" id="ARBA00022962"/>
    </source>
</evidence>
<dbReference type="InterPro" id="IPR046348">
    <property type="entry name" value="SIS_dom_sf"/>
</dbReference>
<dbReference type="GO" id="GO:0004360">
    <property type="term" value="F:glutamine-fructose-6-phosphate transaminase (isomerizing) activity"/>
    <property type="evidence" value="ECO:0007669"/>
    <property type="project" value="UniProtKB-UniRule"/>
</dbReference>
<dbReference type="Pfam" id="PF13522">
    <property type="entry name" value="GATase_6"/>
    <property type="match status" value="1"/>
</dbReference>
<evidence type="ECO:0000256" key="2">
    <source>
        <dbReference type="ARBA" id="ARBA00012916"/>
    </source>
</evidence>
<dbReference type="GO" id="GO:0006487">
    <property type="term" value="P:protein N-linked glycosylation"/>
    <property type="evidence" value="ECO:0007669"/>
    <property type="project" value="TreeGrafter"/>
</dbReference>
<keyword evidence="7" id="KW-0315">Glutamine amidotransferase</keyword>
<dbReference type="PROSITE" id="PS51464">
    <property type="entry name" value="SIS"/>
    <property type="match status" value="2"/>
</dbReference>
<dbReference type="Gene3D" id="3.60.20.10">
    <property type="entry name" value="Glutamine Phosphoribosylpyrophosphate, subunit 1, domain 1"/>
    <property type="match status" value="1"/>
</dbReference>
<keyword evidence="8" id="KW-0963">Cytoplasm</keyword>
<feature type="active site" description="Nucleophile; for GATase activity" evidence="8">
    <location>
        <position position="2"/>
    </location>
</feature>
<dbReference type="InterPro" id="IPR001347">
    <property type="entry name" value="SIS_dom"/>
</dbReference>
<protein>
    <recommendedName>
        <fullName evidence="3 8">Glutamine--fructose-6-phosphate aminotransferase [isomerizing]</fullName>
        <ecNumber evidence="2 8">2.6.1.16</ecNumber>
    </recommendedName>
    <alternativeName>
        <fullName evidence="8">D-fructose-6-phosphate amidotransferase</fullName>
    </alternativeName>
    <alternativeName>
        <fullName evidence="8">GFAT</fullName>
    </alternativeName>
    <alternativeName>
        <fullName evidence="8">Glucosamine-6-phosphate synthase</fullName>
    </alternativeName>
    <alternativeName>
        <fullName evidence="8">Hexosephosphate aminotransferase</fullName>
    </alternativeName>
    <alternativeName>
        <fullName evidence="8">L-glutamine--D-fructose-6-phosphate amidotransferase</fullName>
    </alternativeName>
</protein>
<dbReference type="Gene3D" id="3.40.50.10490">
    <property type="entry name" value="Glucose-6-phosphate isomerase like protein, domain 1"/>
    <property type="match status" value="2"/>
</dbReference>
<gene>
    <name evidence="8 11" type="primary">glmS</name>
    <name evidence="11" type="ORF">E6H05_05690</name>
</gene>
<dbReference type="PANTHER" id="PTHR10937">
    <property type="entry name" value="GLUCOSAMINE--FRUCTOSE-6-PHOSPHATE AMINOTRANSFERASE, ISOMERIZING"/>
    <property type="match status" value="1"/>
</dbReference>
<dbReference type="InterPro" id="IPR029055">
    <property type="entry name" value="Ntn_hydrolases_N"/>
</dbReference>
<dbReference type="InterPro" id="IPR017932">
    <property type="entry name" value="GATase_2_dom"/>
</dbReference>
<feature type="domain" description="SIS" evidence="10">
    <location>
        <begin position="487"/>
        <end position="628"/>
    </location>
</feature>
<dbReference type="CDD" id="cd05008">
    <property type="entry name" value="SIS_GlmS_GlmD_1"/>
    <property type="match status" value="1"/>
</dbReference>
<dbReference type="EC" id="2.6.1.16" evidence="2 8"/>
<dbReference type="GO" id="GO:0005975">
    <property type="term" value="P:carbohydrate metabolic process"/>
    <property type="evidence" value="ECO:0007669"/>
    <property type="project" value="UniProtKB-UniRule"/>
</dbReference>
<comment type="function">
    <text evidence="8">Catalyzes the first step in hexosamine metabolism, converting fructose-6P into glucosamine-6P using glutamine as a nitrogen source.</text>
</comment>
<evidence type="ECO:0000259" key="9">
    <source>
        <dbReference type="PROSITE" id="PS51278"/>
    </source>
</evidence>
<keyword evidence="5 8" id="KW-0808">Transferase</keyword>
<organism evidence="11 12">
    <name type="scientific">Candidatus Segetimicrobium genomatis</name>
    <dbReference type="NCBI Taxonomy" id="2569760"/>
    <lineage>
        <taxon>Bacteria</taxon>
        <taxon>Bacillati</taxon>
        <taxon>Candidatus Sysuimicrobiota</taxon>
        <taxon>Candidatus Sysuimicrobiia</taxon>
        <taxon>Candidatus Sysuimicrobiales</taxon>
        <taxon>Candidatus Segetimicrobiaceae</taxon>
        <taxon>Candidatus Segetimicrobium</taxon>
    </lineage>
</organism>
<feature type="initiator methionine" description="Removed" evidence="8">
    <location>
        <position position="1"/>
    </location>
</feature>
<dbReference type="InterPro" id="IPR005855">
    <property type="entry name" value="GFAT"/>
</dbReference>
<evidence type="ECO:0000256" key="3">
    <source>
        <dbReference type="ARBA" id="ARBA00016090"/>
    </source>
</evidence>
<dbReference type="InterPro" id="IPR047084">
    <property type="entry name" value="GFAT_N"/>
</dbReference>
<dbReference type="InterPro" id="IPR035490">
    <property type="entry name" value="GlmS/FrlB_SIS"/>
</dbReference>
<evidence type="ECO:0000256" key="6">
    <source>
        <dbReference type="ARBA" id="ARBA00022737"/>
    </source>
</evidence>
<dbReference type="SUPFAM" id="SSF56235">
    <property type="entry name" value="N-terminal nucleophile aminohydrolases (Ntn hydrolases)"/>
    <property type="match status" value="1"/>
</dbReference>
<evidence type="ECO:0000259" key="10">
    <source>
        <dbReference type="PROSITE" id="PS51464"/>
    </source>
</evidence>
<comment type="subcellular location">
    <subcellularLocation>
        <location evidence="8">Cytoplasm</location>
    </subcellularLocation>
</comment>
<dbReference type="Proteomes" id="UP000318834">
    <property type="component" value="Unassembled WGS sequence"/>
</dbReference>
<accession>A0A537IWY0</accession>
<dbReference type="PANTHER" id="PTHR10937:SF0">
    <property type="entry name" value="GLUTAMINE--FRUCTOSE-6-PHOSPHATE TRANSAMINASE (ISOMERIZING)"/>
    <property type="match status" value="1"/>
</dbReference>
<dbReference type="GO" id="GO:0005829">
    <property type="term" value="C:cytosol"/>
    <property type="evidence" value="ECO:0007669"/>
    <property type="project" value="TreeGrafter"/>
</dbReference>
<dbReference type="GO" id="GO:0006047">
    <property type="term" value="P:UDP-N-acetylglucosamine metabolic process"/>
    <property type="evidence" value="ECO:0007669"/>
    <property type="project" value="TreeGrafter"/>
</dbReference>
<dbReference type="SUPFAM" id="SSF53697">
    <property type="entry name" value="SIS domain"/>
    <property type="match status" value="1"/>
</dbReference>
<dbReference type="GO" id="GO:0097367">
    <property type="term" value="F:carbohydrate derivative binding"/>
    <property type="evidence" value="ECO:0007669"/>
    <property type="project" value="InterPro"/>
</dbReference>
<dbReference type="InterPro" id="IPR035466">
    <property type="entry name" value="GlmS/AgaS_SIS"/>
</dbReference>
<evidence type="ECO:0000313" key="12">
    <source>
        <dbReference type="Proteomes" id="UP000318834"/>
    </source>
</evidence>
<keyword evidence="6" id="KW-0677">Repeat</keyword>
<dbReference type="GO" id="GO:0046349">
    <property type="term" value="P:amino sugar biosynthetic process"/>
    <property type="evidence" value="ECO:0007669"/>
    <property type="project" value="UniProtKB-ARBA"/>
</dbReference>
<dbReference type="PROSITE" id="PS51278">
    <property type="entry name" value="GATASE_TYPE_2"/>
    <property type="match status" value="1"/>
</dbReference>
<evidence type="ECO:0000256" key="5">
    <source>
        <dbReference type="ARBA" id="ARBA00022679"/>
    </source>
</evidence>
<dbReference type="AlphaFoldDB" id="A0A537IWY0"/>
<dbReference type="CDD" id="cd00714">
    <property type="entry name" value="GFAT"/>
    <property type="match status" value="1"/>
</dbReference>
<comment type="subunit">
    <text evidence="8">Homodimer.</text>
</comment>
<reference evidence="11 12" key="1">
    <citation type="journal article" date="2019" name="Nat. Microbiol.">
        <title>Mediterranean grassland soil C-N compound turnover is dependent on rainfall and depth, and is mediated by genomically divergent microorganisms.</title>
        <authorList>
            <person name="Diamond S."/>
            <person name="Andeer P.F."/>
            <person name="Li Z."/>
            <person name="Crits-Christoph A."/>
            <person name="Burstein D."/>
            <person name="Anantharaman K."/>
            <person name="Lane K.R."/>
            <person name="Thomas B.C."/>
            <person name="Pan C."/>
            <person name="Northen T.R."/>
            <person name="Banfield J.F."/>
        </authorList>
    </citation>
    <scope>NUCLEOTIDE SEQUENCE [LARGE SCALE GENOMIC DNA]</scope>
    <source>
        <strain evidence="11">NP_8</strain>
    </source>
</reference>
<feature type="active site" description="For Fru-6P isomerization activity" evidence="8">
    <location>
        <position position="633"/>
    </location>
</feature>
<evidence type="ECO:0000313" key="11">
    <source>
        <dbReference type="EMBL" id="TMI75813.1"/>
    </source>
</evidence>
<dbReference type="GO" id="GO:0006002">
    <property type="term" value="P:fructose 6-phosphate metabolic process"/>
    <property type="evidence" value="ECO:0007669"/>
    <property type="project" value="TreeGrafter"/>
</dbReference>
<dbReference type="HAMAP" id="MF_00164">
    <property type="entry name" value="GlmS"/>
    <property type="match status" value="1"/>
</dbReference>
<feature type="domain" description="Glutamine amidotransferase type-2" evidence="9">
    <location>
        <begin position="2"/>
        <end position="247"/>
    </location>
</feature>
<keyword evidence="4 8" id="KW-0032">Aminotransferase</keyword>
<comment type="caution">
    <text evidence="11">The sequence shown here is derived from an EMBL/GenBank/DDBJ whole genome shotgun (WGS) entry which is preliminary data.</text>
</comment>
<evidence type="ECO:0000256" key="4">
    <source>
        <dbReference type="ARBA" id="ARBA00022576"/>
    </source>
</evidence>
<dbReference type="EMBL" id="VBAP01000039">
    <property type="protein sequence ID" value="TMI75813.1"/>
    <property type="molecule type" value="Genomic_DNA"/>
</dbReference>
<proteinExistence type="inferred from homology"/>
<dbReference type="CDD" id="cd05009">
    <property type="entry name" value="SIS_GlmS_GlmD_2"/>
    <property type="match status" value="1"/>
</dbReference>
<evidence type="ECO:0000256" key="1">
    <source>
        <dbReference type="ARBA" id="ARBA00001031"/>
    </source>
</evidence>
<name>A0A537IWY0_9BACT</name>
<dbReference type="NCBIfam" id="NF001484">
    <property type="entry name" value="PRK00331.1"/>
    <property type="match status" value="1"/>
</dbReference>
<dbReference type="Pfam" id="PF01380">
    <property type="entry name" value="SIS"/>
    <property type="match status" value="2"/>
</dbReference>
<feature type="domain" description="SIS" evidence="10">
    <location>
        <begin position="314"/>
        <end position="454"/>
    </location>
</feature>
<comment type="catalytic activity">
    <reaction evidence="1 8">
        <text>D-fructose 6-phosphate + L-glutamine = D-glucosamine 6-phosphate + L-glutamate</text>
        <dbReference type="Rhea" id="RHEA:13237"/>
        <dbReference type="ChEBI" id="CHEBI:29985"/>
        <dbReference type="ChEBI" id="CHEBI:58359"/>
        <dbReference type="ChEBI" id="CHEBI:58725"/>
        <dbReference type="ChEBI" id="CHEBI:61527"/>
        <dbReference type="EC" id="2.6.1.16"/>
    </reaction>
</comment>
<evidence type="ECO:0000256" key="8">
    <source>
        <dbReference type="HAMAP-Rule" id="MF_00164"/>
    </source>
</evidence>